<feature type="compositionally biased region" description="Low complexity" evidence="1">
    <location>
        <begin position="403"/>
        <end position="419"/>
    </location>
</feature>
<feature type="compositionally biased region" description="Acidic residues" evidence="1">
    <location>
        <begin position="476"/>
        <end position="486"/>
    </location>
</feature>
<dbReference type="AlphaFoldDB" id="A0A8E2B2C5"/>
<feature type="compositionally biased region" description="Basic and acidic residues" evidence="1">
    <location>
        <begin position="465"/>
        <end position="475"/>
    </location>
</feature>
<reference evidence="2 3" key="1">
    <citation type="submission" date="2016-07" db="EMBL/GenBank/DDBJ databases">
        <title>Draft genome of the white-rot fungus Obba rivulosa 3A-2.</title>
        <authorList>
            <consortium name="DOE Joint Genome Institute"/>
            <person name="Miettinen O."/>
            <person name="Riley R."/>
            <person name="Acob R."/>
            <person name="Barry K."/>
            <person name="Cullen D."/>
            <person name="De Vries R."/>
            <person name="Hainaut M."/>
            <person name="Hatakka A."/>
            <person name="Henrissat B."/>
            <person name="Hilden K."/>
            <person name="Kuo R."/>
            <person name="Labutti K."/>
            <person name="Lipzen A."/>
            <person name="Makela M.R."/>
            <person name="Sandor L."/>
            <person name="Spatafora J.W."/>
            <person name="Grigoriev I.V."/>
            <person name="Hibbett D.S."/>
        </authorList>
    </citation>
    <scope>NUCLEOTIDE SEQUENCE [LARGE SCALE GENOMIC DNA]</scope>
    <source>
        <strain evidence="2 3">3A-2</strain>
    </source>
</reference>
<feature type="compositionally biased region" description="Low complexity" evidence="1">
    <location>
        <begin position="116"/>
        <end position="142"/>
    </location>
</feature>
<evidence type="ECO:0000313" key="3">
    <source>
        <dbReference type="Proteomes" id="UP000250043"/>
    </source>
</evidence>
<sequence length="514" mass="54724">MSRQLSDPSGADPLRAAHAGLGSAPPPALLPHPGSVSPRACPPFSCAAPRPFAPAPPSRSADRRPQTRPRPPLKRPRTHTVRPLSPPRFSCTILTAVHTPGAPWQPRASPAPNPSPIASALATQPRPALQPPAHAHPSPSAATSMIGAPPPMFFASDQPSTVQEQQLYQQWVDSFSHPSQPNPFAYCADPAAAMHMPQHELAVLTAHQQAAALAAQHAQPPPLPHSQNHIRAQPQTHPPPHQAQNQYKFVETPAFSASGTAPHELDAMQHLQYHQQQLSRSRPQHVLPQNALPRISRSGVPRFNPPVVQTNVGQAPQEPVFQMDGQLPQQAAHQQQYPSPLPTPNSATNANFAPPNTPAAGAPYGAQQQAWGFAPQAFAQEGLFSAYDVSAQPAQDWARTPGSDAPTLPSTATTSPGATEWITEDGQGLHVQTQHTSQQKMHRVSPPAAQARSAPRARGRGGRGGADRKRPRVEAGESDTASDDEGGYAGNAGGFELNVTVHDPSGRHQLPSRL</sequence>
<feature type="compositionally biased region" description="Low complexity" evidence="1">
    <location>
        <begin position="344"/>
        <end position="364"/>
    </location>
</feature>
<evidence type="ECO:0000256" key="1">
    <source>
        <dbReference type="SAM" id="MobiDB-lite"/>
    </source>
</evidence>
<proteinExistence type="predicted"/>
<feature type="compositionally biased region" description="Basic residues" evidence="1">
    <location>
        <begin position="71"/>
        <end position="80"/>
    </location>
</feature>
<feature type="compositionally biased region" description="Polar residues" evidence="1">
    <location>
        <begin position="430"/>
        <end position="439"/>
    </location>
</feature>
<organism evidence="2 3">
    <name type="scientific">Obba rivulosa</name>
    <dbReference type="NCBI Taxonomy" id="1052685"/>
    <lineage>
        <taxon>Eukaryota</taxon>
        <taxon>Fungi</taxon>
        <taxon>Dikarya</taxon>
        <taxon>Basidiomycota</taxon>
        <taxon>Agaricomycotina</taxon>
        <taxon>Agaricomycetes</taxon>
        <taxon>Polyporales</taxon>
        <taxon>Gelatoporiaceae</taxon>
        <taxon>Obba</taxon>
    </lineage>
</organism>
<feature type="compositionally biased region" description="Low complexity" evidence="1">
    <location>
        <begin position="31"/>
        <end position="50"/>
    </location>
</feature>
<accession>A0A8E2B2C5</accession>
<keyword evidence="3" id="KW-1185">Reference proteome</keyword>
<feature type="region of interest" description="Disordered" evidence="1">
    <location>
        <begin position="100"/>
        <end position="144"/>
    </location>
</feature>
<dbReference type="EMBL" id="KV722370">
    <property type="protein sequence ID" value="OCH92372.1"/>
    <property type="molecule type" value="Genomic_DNA"/>
</dbReference>
<feature type="compositionally biased region" description="Low complexity" evidence="1">
    <location>
        <begin position="326"/>
        <end position="336"/>
    </location>
</feature>
<name>A0A8E2B2C5_9APHY</name>
<evidence type="ECO:0000313" key="2">
    <source>
        <dbReference type="EMBL" id="OCH92372.1"/>
    </source>
</evidence>
<feature type="region of interest" description="Disordered" evidence="1">
    <location>
        <begin position="326"/>
        <end position="364"/>
    </location>
</feature>
<feature type="region of interest" description="Disordered" evidence="1">
    <location>
        <begin position="212"/>
        <end position="243"/>
    </location>
</feature>
<feature type="region of interest" description="Disordered" evidence="1">
    <location>
        <begin position="395"/>
        <end position="514"/>
    </location>
</feature>
<protein>
    <submittedName>
        <fullName evidence="2">Uncharacterized protein</fullName>
    </submittedName>
</protein>
<dbReference type="Proteomes" id="UP000250043">
    <property type="component" value="Unassembled WGS sequence"/>
</dbReference>
<feature type="region of interest" description="Disordered" evidence="1">
    <location>
        <begin position="1"/>
        <end position="87"/>
    </location>
</feature>
<gene>
    <name evidence="2" type="ORF">OBBRIDRAFT_833492</name>
</gene>